<feature type="coiled-coil region" evidence="1">
    <location>
        <begin position="169"/>
        <end position="196"/>
    </location>
</feature>
<reference evidence="3" key="1">
    <citation type="journal article" date="2021" name="J Fungi (Basel)">
        <title>Virulence traits and population genomics of the black yeast Aureobasidium melanogenum.</title>
        <authorList>
            <person name="Cernosa A."/>
            <person name="Sun X."/>
            <person name="Gostincar C."/>
            <person name="Fang C."/>
            <person name="Gunde-Cimerman N."/>
            <person name="Song Z."/>
        </authorList>
    </citation>
    <scope>NUCLEOTIDE SEQUENCE</scope>
    <source>
        <strain evidence="3">EXF-8016</strain>
    </source>
</reference>
<comment type="caution">
    <text evidence="3">The sequence shown here is derived from an EMBL/GenBank/DDBJ whole genome shotgun (WGS) entry which is preliminary data.</text>
</comment>
<gene>
    <name evidence="3" type="ORF">KCV03_g2468</name>
</gene>
<dbReference type="AlphaFoldDB" id="A0A9P8GKK1"/>
<feature type="non-terminal residue" evidence="3">
    <location>
        <position position="237"/>
    </location>
</feature>
<organism evidence="3 4">
    <name type="scientific">Aureobasidium melanogenum</name>
    <name type="common">Aureobasidium pullulans var. melanogenum</name>
    <dbReference type="NCBI Taxonomy" id="46634"/>
    <lineage>
        <taxon>Eukaryota</taxon>
        <taxon>Fungi</taxon>
        <taxon>Dikarya</taxon>
        <taxon>Ascomycota</taxon>
        <taxon>Pezizomycotina</taxon>
        <taxon>Dothideomycetes</taxon>
        <taxon>Dothideomycetidae</taxon>
        <taxon>Dothideales</taxon>
        <taxon>Saccotheciaceae</taxon>
        <taxon>Aureobasidium</taxon>
    </lineage>
</organism>
<sequence length="237" mass="27618">MELSNTKRHLQKATQKLEMDHNGQTMSRQDYEQMTHESLVSLAICQDLSSQLEINSLKLMLEQETMKKESLANLLDQEQSSRALLEEQINQAARDANEMQMELGSLKAELAIMKKLERAKKARKERRERQARKLERESQSLDETLVERGENPIVEASGSQFTDQMSLQVSRSAQKLRKEERRAQLARREAAKVFENFRIQFEEFLRAKLPHLLDGFHKMVDEIMISCEVDDEGYSKF</sequence>
<accession>A0A9P8GKK1</accession>
<feature type="compositionally biased region" description="Basic residues" evidence="2">
    <location>
        <begin position="1"/>
        <end position="11"/>
    </location>
</feature>
<feature type="region of interest" description="Disordered" evidence="2">
    <location>
        <begin position="1"/>
        <end position="24"/>
    </location>
</feature>
<protein>
    <submittedName>
        <fullName evidence="3">Uncharacterized protein</fullName>
    </submittedName>
</protein>
<dbReference type="Proteomes" id="UP000767238">
    <property type="component" value="Unassembled WGS sequence"/>
</dbReference>
<keyword evidence="1" id="KW-0175">Coiled coil</keyword>
<name>A0A9P8GKK1_AURME</name>
<dbReference type="EMBL" id="JAHFYH010000011">
    <property type="protein sequence ID" value="KAH0226895.1"/>
    <property type="molecule type" value="Genomic_DNA"/>
</dbReference>
<feature type="region of interest" description="Disordered" evidence="2">
    <location>
        <begin position="121"/>
        <end position="148"/>
    </location>
</feature>
<evidence type="ECO:0000313" key="3">
    <source>
        <dbReference type="EMBL" id="KAH0226895.1"/>
    </source>
</evidence>
<evidence type="ECO:0000313" key="4">
    <source>
        <dbReference type="Proteomes" id="UP000767238"/>
    </source>
</evidence>
<evidence type="ECO:0000256" key="2">
    <source>
        <dbReference type="SAM" id="MobiDB-lite"/>
    </source>
</evidence>
<evidence type="ECO:0000256" key="1">
    <source>
        <dbReference type="SAM" id="Coils"/>
    </source>
</evidence>
<reference evidence="3" key="2">
    <citation type="submission" date="2021-08" db="EMBL/GenBank/DDBJ databases">
        <authorList>
            <person name="Gostincar C."/>
            <person name="Sun X."/>
            <person name="Song Z."/>
            <person name="Gunde-Cimerman N."/>
        </authorList>
    </citation>
    <scope>NUCLEOTIDE SEQUENCE</scope>
    <source>
        <strain evidence="3">EXF-8016</strain>
    </source>
</reference>
<proteinExistence type="predicted"/>
<dbReference type="OrthoDB" id="10500039at2759"/>
<feature type="compositionally biased region" description="Basic and acidic residues" evidence="2">
    <location>
        <begin position="125"/>
        <end position="148"/>
    </location>
</feature>